<dbReference type="AlphaFoldDB" id="A0A0R2FE85"/>
<dbReference type="GO" id="GO:0006950">
    <property type="term" value="P:response to stress"/>
    <property type="evidence" value="ECO:0007669"/>
    <property type="project" value="TreeGrafter"/>
</dbReference>
<dbReference type="PANTHER" id="PTHR33164">
    <property type="entry name" value="TRANSCRIPTIONAL REGULATOR, MARR FAMILY"/>
    <property type="match status" value="1"/>
</dbReference>
<proteinExistence type="predicted"/>
<dbReference type="OrthoDB" id="1853358at2"/>
<evidence type="ECO:0000259" key="1">
    <source>
        <dbReference type="PROSITE" id="PS50995"/>
    </source>
</evidence>
<reference evidence="2 3" key="1">
    <citation type="journal article" date="2015" name="Genome Announc.">
        <title>Expanding the biotechnology potential of lactobacilli through comparative genomics of 213 strains and associated genera.</title>
        <authorList>
            <person name="Sun Z."/>
            <person name="Harris H.M."/>
            <person name="McCann A."/>
            <person name="Guo C."/>
            <person name="Argimon S."/>
            <person name="Zhang W."/>
            <person name="Yang X."/>
            <person name="Jeffery I.B."/>
            <person name="Cooney J.C."/>
            <person name="Kagawa T.F."/>
            <person name="Liu W."/>
            <person name="Song Y."/>
            <person name="Salvetti E."/>
            <person name="Wrobel A."/>
            <person name="Rasinkangas P."/>
            <person name="Parkhill J."/>
            <person name="Rea M.C."/>
            <person name="O'Sullivan O."/>
            <person name="Ritari J."/>
            <person name="Douillard F.P."/>
            <person name="Paul Ross R."/>
            <person name="Yang R."/>
            <person name="Briner A.E."/>
            <person name="Felis G.E."/>
            <person name="de Vos W.M."/>
            <person name="Barrangou R."/>
            <person name="Klaenhammer T.R."/>
            <person name="Caufield P.W."/>
            <person name="Cui Y."/>
            <person name="Zhang H."/>
            <person name="O'Toole P.W."/>
        </authorList>
    </citation>
    <scope>NUCLEOTIDE SEQUENCE [LARGE SCALE GENOMIC DNA]</scope>
    <source>
        <strain evidence="2 3">DSM 22697</strain>
    </source>
</reference>
<dbReference type="Gene3D" id="1.10.10.10">
    <property type="entry name" value="Winged helix-like DNA-binding domain superfamily/Winged helix DNA-binding domain"/>
    <property type="match status" value="1"/>
</dbReference>
<dbReference type="InterPro" id="IPR036390">
    <property type="entry name" value="WH_DNA-bd_sf"/>
</dbReference>
<dbReference type="PANTHER" id="PTHR33164:SF102">
    <property type="entry name" value="TRANSCRIPTIONAL REGULATORY PROTEIN"/>
    <property type="match status" value="1"/>
</dbReference>
<organism evidence="2 3">
    <name type="scientific">Lacticaseibacillus camelliae DSM 22697 = JCM 13995</name>
    <dbReference type="NCBI Taxonomy" id="1423730"/>
    <lineage>
        <taxon>Bacteria</taxon>
        <taxon>Bacillati</taxon>
        <taxon>Bacillota</taxon>
        <taxon>Bacilli</taxon>
        <taxon>Lactobacillales</taxon>
        <taxon>Lactobacillaceae</taxon>
        <taxon>Lacticaseibacillus</taxon>
    </lineage>
</organism>
<dbReference type="InterPro" id="IPR039422">
    <property type="entry name" value="MarR/SlyA-like"/>
</dbReference>
<dbReference type="InterPro" id="IPR000835">
    <property type="entry name" value="HTH_MarR-typ"/>
</dbReference>
<dbReference type="PROSITE" id="PS50995">
    <property type="entry name" value="HTH_MARR_2"/>
    <property type="match status" value="1"/>
</dbReference>
<dbReference type="Proteomes" id="UP000050865">
    <property type="component" value="Unassembled WGS sequence"/>
</dbReference>
<accession>A0A0R2FE85</accession>
<dbReference type="SUPFAM" id="SSF46785">
    <property type="entry name" value="Winged helix' DNA-binding domain"/>
    <property type="match status" value="1"/>
</dbReference>
<comment type="caution">
    <text evidence="2">The sequence shown here is derived from an EMBL/GenBank/DDBJ whole genome shotgun (WGS) entry which is preliminary data.</text>
</comment>
<name>A0A0R2FE85_9LACO</name>
<dbReference type="SMART" id="SM00347">
    <property type="entry name" value="HTH_MARR"/>
    <property type="match status" value="1"/>
</dbReference>
<protein>
    <recommendedName>
        <fullName evidence="1">HTH marR-type domain-containing protein</fullName>
    </recommendedName>
</protein>
<dbReference type="GO" id="GO:0003700">
    <property type="term" value="F:DNA-binding transcription factor activity"/>
    <property type="evidence" value="ECO:0007669"/>
    <property type="project" value="InterPro"/>
</dbReference>
<dbReference type="Pfam" id="PF01047">
    <property type="entry name" value="MarR"/>
    <property type="match status" value="1"/>
</dbReference>
<sequence>MKLRHLQINQTLNQFSRLTPSDGAEGRPVAQQNLLFWVAAEPVPPTPTELAEAMGLSKAAITKMMGPLIDDQLLAKTIDPDDNRSFTLSLTEAGKQAVLEMSDDYFKPMNALRDGLGKKKFNKLIDLLDQANEVLVGADD</sequence>
<dbReference type="STRING" id="1423730.FC75_GL002011"/>
<gene>
    <name evidence="2" type="ORF">FC75_GL002011</name>
</gene>
<evidence type="ECO:0000313" key="2">
    <source>
        <dbReference type="EMBL" id="KRN25878.1"/>
    </source>
</evidence>
<evidence type="ECO:0000313" key="3">
    <source>
        <dbReference type="Proteomes" id="UP000050865"/>
    </source>
</evidence>
<dbReference type="InterPro" id="IPR036388">
    <property type="entry name" value="WH-like_DNA-bd_sf"/>
</dbReference>
<keyword evidence="3" id="KW-1185">Reference proteome</keyword>
<dbReference type="PATRIC" id="fig|1423730.4.peg.2092"/>
<feature type="domain" description="HTH marR-type" evidence="1">
    <location>
        <begin position="1"/>
        <end position="133"/>
    </location>
</feature>
<dbReference type="RefSeq" id="WP_054665368.1">
    <property type="nucleotide sequence ID" value="NZ_AYZJ01000002.1"/>
</dbReference>
<dbReference type="EMBL" id="AYZJ01000002">
    <property type="protein sequence ID" value="KRN25878.1"/>
    <property type="molecule type" value="Genomic_DNA"/>
</dbReference>